<feature type="region of interest" description="Disordered" evidence="1">
    <location>
        <begin position="252"/>
        <end position="274"/>
    </location>
</feature>
<dbReference type="Gene3D" id="2.60.120.920">
    <property type="match status" value="1"/>
</dbReference>
<evidence type="ECO:0000259" key="3">
    <source>
        <dbReference type="SMART" id="SM00449"/>
    </source>
</evidence>
<dbReference type="InterPro" id="IPR013320">
    <property type="entry name" value="ConA-like_dom_sf"/>
</dbReference>
<dbReference type="InterPro" id="IPR050618">
    <property type="entry name" value="Ubq-SigPath_Reg"/>
</dbReference>
<evidence type="ECO:0000256" key="1">
    <source>
        <dbReference type="SAM" id="MobiDB-lite"/>
    </source>
</evidence>
<reference evidence="4" key="1">
    <citation type="submission" date="2020-01" db="EMBL/GenBank/DDBJ databases">
        <title>Genome Sequencing of Three Apophysomyces-Like Fungal Strains Confirms a Novel Fungal Genus in the Mucoromycota with divergent Burkholderia-like Endosymbiotic Bacteria.</title>
        <authorList>
            <person name="Stajich J.E."/>
            <person name="Macias A.M."/>
            <person name="Carter-House D."/>
            <person name="Lovett B."/>
            <person name="Kasson L.R."/>
            <person name="Berry K."/>
            <person name="Grigoriev I."/>
            <person name="Chang Y."/>
            <person name="Spatafora J."/>
            <person name="Kasson M.T."/>
        </authorList>
    </citation>
    <scope>NUCLEOTIDE SEQUENCE</scope>
    <source>
        <strain evidence="4">NRRL A-21654</strain>
    </source>
</reference>
<organism evidence="4 5">
    <name type="scientific">Apophysomyces ossiformis</name>
    <dbReference type="NCBI Taxonomy" id="679940"/>
    <lineage>
        <taxon>Eukaryota</taxon>
        <taxon>Fungi</taxon>
        <taxon>Fungi incertae sedis</taxon>
        <taxon>Mucoromycota</taxon>
        <taxon>Mucoromycotina</taxon>
        <taxon>Mucoromycetes</taxon>
        <taxon>Mucorales</taxon>
        <taxon>Mucorineae</taxon>
        <taxon>Mucoraceae</taxon>
        <taxon>Apophysomyces</taxon>
    </lineage>
</organism>
<accession>A0A8H7BXN8</accession>
<evidence type="ECO:0000256" key="2">
    <source>
        <dbReference type="SAM" id="Phobius"/>
    </source>
</evidence>
<feature type="compositionally biased region" description="Low complexity" evidence="1">
    <location>
        <begin position="279"/>
        <end position="291"/>
    </location>
</feature>
<dbReference type="PANTHER" id="PTHR12864">
    <property type="entry name" value="RAN BINDING PROTEIN 9-RELATED"/>
    <property type="match status" value="1"/>
</dbReference>
<feature type="transmembrane region" description="Helical" evidence="2">
    <location>
        <begin position="6"/>
        <end position="30"/>
    </location>
</feature>
<evidence type="ECO:0000313" key="4">
    <source>
        <dbReference type="EMBL" id="KAF7729744.1"/>
    </source>
</evidence>
<dbReference type="InterPro" id="IPR003877">
    <property type="entry name" value="SPRY_dom"/>
</dbReference>
<evidence type="ECO:0000313" key="5">
    <source>
        <dbReference type="Proteomes" id="UP000605846"/>
    </source>
</evidence>
<dbReference type="Proteomes" id="UP000605846">
    <property type="component" value="Unassembled WGS sequence"/>
</dbReference>
<dbReference type="SMART" id="SM00449">
    <property type="entry name" value="SPRY"/>
    <property type="match status" value="1"/>
</dbReference>
<proteinExistence type="predicted"/>
<feature type="domain" description="SPRY" evidence="3">
    <location>
        <begin position="144"/>
        <end position="248"/>
    </location>
</feature>
<gene>
    <name evidence="4" type="primary">SSH4_2</name>
    <name evidence="4" type="ORF">EC973_003822</name>
</gene>
<dbReference type="EMBL" id="JABAYA010000022">
    <property type="protein sequence ID" value="KAF7729744.1"/>
    <property type="molecule type" value="Genomic_DNA"/>
</dbReference>
<protein>
    <submittedName>
        <fullName evidence="4">Rsp5p-dependent ubiquitination, sorting of cargo proteins at the multivesicular body</fullName>
    </submittedName>
</protein>
<keyword evidence="5" id="KW-1185">Reference proteome</keyword>
<dbReference type="InterPro" id="IPR043136">
    <property type="entry name" value="B30.2/SPRY_sf"/>
</dbReference>
<keyword evidence="2" id="KW-1133">Transmembrane helix</keyword>
<feature type="region of interest" description="Disordered" evidence="1">
    <location>
        <begin position="279"/>
        <end position="298"/>
    </location>
</feature>
<keyword evidence="2" id="KW-0472">Membrane</keyword>
<dbReference type="OrthoDB" id="258495at2759"/>
<comment type="caution">
    <text evidence="4">The sequence shown here is derived from an EMBL/GenBank/DDBJ whole genome shotgun (WGS) entry which is preliminary data.</text>
</comment>
<dbReference type="Pfam" id="PF00622">
    <property type="entry name" value="SPRY"/>
    <property type="match status" value="1"/>
</dbReference>
<sequence length="298" mass="32772">MYTPAGFYVVIIICIIALVIVICCLSVRVFQWQIGRTSSGTNQALEERQPLGAILSEQADNETLEECRRVSSWQNKHPPNTGDRWPSDPLLIAERGVAAWTFMENEYTGDEEEDSNVAVIDRTTLMFATGKGCALTNLPIPVAQECVYWEVKVLEMQDEVRLAIGLATKPYPTWRLPGWHRHSVAYHSHNGAVYVSDPFVGSAYGPPFKQGDVVGDFGRASAGFRFPMYPAVGATGPCQLYVNFGQQANTRHGAFGPKTGTLAPPPAYDGHEQDTPLFELTTTTRSESETPSLPPAYA</sequence>
<name>A0A8H7BXN8_9FUNG</name>
<dbReference type="SUPFAM" id="SSF49899">
    <property type="entry name" value="Concanavalin A-like lectins/glucanases"/>
    <property type="match status" value="1"/>
</dbReference>
<dbReference type="AlphaFoldDB" id="A0A8H7BXN8"/>
<keyword evidence="2" id="KW-0812">Transmembrane</keyword>